<feature type="compositionally biased region" description="Polar residues" evidence="3">
    <location>
        <begin position="9"/>
        <end position="19"/>
    </location>
</feature>
<keyword evidence="7" id="KW-1185">Reference proteome</keyword>
<dbReference type="GO" id="GO:0005938">
    <property type="term" value="C:cell cortex"/>
    <property type="evidence" value="ECO:0007669"/>
    <property type="project" value="UniProtKB-ARBA"/>
</dbReference>
<sequence length="678" mass="75591">MPEHEKNLPTISIPNTGDGDTSLVSNNSITTSNTTVYSQNKQKSSPDSPQVKSSSDLLNDPKVKAVLNSDNSLEILLARLKDSIRACDEFALYLKKKHSYEESYMASIKKTSLNCKNSVKSNTRVLKGSFIESLDKAISFDDRLVKDVRTPYAKALFKMYEELVSLSSNFSKLRKQTKEDGIRREKEVVDAIQQAEKAKSKYYSLCSDLEKLRNSDQTSKKITLQGRKTGSQQEEELTRKIQTADQDYNKKANLSQKFKNNLINTYRPELSTKLKDLILEIDHALQLQLTKFAVYNESLVIGMGNQLIPISSSSKSLKYVSSSVDVEKCLFDYLKTQKAEKKAAFIPIVYTKHALFNKTSPFGNTPAAVSSRNNTASTPATPAQTNSTSFVNHSSSNLTHNNSSTTLPSATLLAAPMSPQQSGHPQSYSSLDPRSPTSPVLNGPRAFNSENNLSADNLAVPGNRSSFLSTNSGIQSGGLLFGKPLESLPHDDEMIPLFVKKCIDLIETYGLKAEGLYRSSPNKAKLEELKRKIDTDPENLSLLDPPDPNNVTNDYVFVIASLLKKFFGELPDPVLTTAQADNFFKAGQIEDPATMHVQLHRIVFELPDASYFTLRDLLFHFDKIDKIPMVRMNDKNLAIVWSNNLLGRVTYNKDDLTIQQRVVEALILCAHDIYNPKD</sequence>
<dbReference type="Pfam" id="PF00611">
    <property type="entry name" value="FCH"/>
    <property type="match status" value="1"/>
</dbReference>
<dbReference type="Gene3D" id="1.20.1270.60">
    <property type="entry name" value="Arfaptin homology (AH) domain/BAR domain"/>
    <property type="match status" value="1"/>
</dbReference>
<dbReference type="InterPro" id="IPR050729">
    <property type="entry name" value="Rho-GAP"/>
</dbReference>
<protein>
    <submittedName>
        <fullName evidence="6">Unnamed protein product</fullName>
    </submittedName>
</protein>
<evidence type="ECO:0000313" key="6">
    <source>
        <dbReference type="EMBL" id="GMG21282.1"/>
    </source>
</evidence>
<dbReference type="PANTHER" id="PTHR23176:SF128">
    <property type="entry name" value="RHO GTPASE-ACTIVATING PROTEIN RGD1"/>
    <property type="match status" value="1"/>
</dbReference>
<dbReference type="GO" id="GO:0005096">
    <property type="term" value="F:GTPase activator activity"/>
    <property type="evidence" value="ECO:0007669"/>
    <property type="project" value="UniProtKB-KW"/>
</dbReference>
<feature type="compositionally biased region" description="Low complexity" evidence="3">
    <location>
        <begin position="392"/>
        <end position="407"/>
    </location>
</feature>
<feature type="region of interest" description="Disordered" evidence="3">
    <location>
        <begin position="1"/>
        <end position="57"/>
    </location>
</feature>
<dbReference type="InterPro" id="IPR008936">
    <property type="entry name" value="Rho_GTPase_activation_prot"/>
</dbReference>
<feature type="region of interest" description="Disordered" evidence="3">
    <location>
        <begin position="366"/>
        <end position="439"/>
    </location>
</feature>
<dbReference type="GO" id="GO:0005933">
    <property type="term" value="C:cellular bud"/>
    <property type="evidence" value="ECO:0007669"/>
    <property type="project" value="UniProtKB-ARBA"/>
</dbReference>
<organism evidence="6 7">
    <name type="scientific">Ambrosiozyma monospora</name>
    <name type="common">Yeast</name>
    <name type="synonym">Endomycopsis monosporus</name>
    <dbReference type="NCBI Taxonomy" id="43982"/>
    <lineage>
        <taxon>Eukaryota</taxon>
        <taxon>Fungi</taxon>
        <taxon>Dikarya</taxon>
        <taxon>Ascomycota</taxon>
        <taxon>Saccharomycotina</taxon>
        <taxon>Pichiomycetes</taxon>
        <taxon>Pichiales</taxon>
        <taxon>Pichiaceae</taxon>
        <taxon>Ambrosiozyma</taxon>
    </lineage>
</organism>
<dbReference type="EMBL" id="BSXU01000616">
    <property type="protein sequence ID" value="GMG21282.1"/>
    <property type="molecule type" value="Genomic_DNA"/>
</dbReference>
<feature type="compositionally biased region" description="Polar residues" evidence="3">
    <location>
        <begin position="418"/>
        <end position="439"/>
    </location>
</feature>
<dbReference type="Proteomes" id="UP001165063">
    <property type="component" value="Unassembled WGS sequence"/>
</dbReference>
<dbReference type="InterPro" id="IPR027267">
    <property type="entry name" value="AH/BAR_dom_sf"/>
</dbReference>
<keyword evidence="2" id="KW-0175">Coiled coil</keyword>
<comment type="caution">
    <text evidence="6">The sequence shown here is derived from an EMBL/GenBank/DDBJ whole genome shotgun (WGS) entry which is preliminary data.</text>
</comment>
<name>A0A9W7DD93_AMBMO</name>
<keyword evidence="1" id="KW-0343">GTPase activation</keyword>
<dbReference type="InterPro" id="IPR031160">
    <property type="entry name" value="F_BAR_dom"/>
</dbReference>
<dbReference type="InterPro" id="IPR001060">
    <property type="entry name" value="FCH_dom"/>
</dbReference>
<evidence type="ECO:0000259" key="4">
    <source>
        <dbReference type="PROSITE" id="PS50238"/>
    </source>
</evidence>
<accession>A0A9W7DD93</accession>
<dbReference type="Pfam" id="PF00620">
    <property type="entry name" value="RhoGAP"/>
    <property type="match status" value="1"/>
</dbReference>
<dbReference type="GO" id="GO:0007165">
    <property type="term" value="P:signal transduction"/>
    <property type="evidence" value="ECO:0007669"/>
    <property type="project" value="InterPro"/>
</dbReference>
<dbReference type="SUPFAM" id="SSF48350">
    <property type="entry name" value="GTPase activation domain, GAP"/>
    <property type="match status" value="1"/>
</dbReference>
<dbReference type="PANTHER" id="PTHR23176">
    <property type="entry name" value="RHO/RAC/CDC GTPASE-ACTIVATING PROTEIN"/>
    <property type="match status" value="1"/>
</dbReference>
<feature type="compositionally biased region" description="Polar residues" evidence="3">
    <location>
        <begin position="366"/>
        <end position="391"/>
    </location>
</feature>
<evidence type="ECO:0000313" key="7">
    <source>
        <dbReference type="Proteomes" id="UP001165063"/>
    </source>
</evidence>
<evidence type="ECO:0000256" key="1">
    <source>
        <dbReference type="ARBA" id="ARBA00022468"/>
    </source>
</evidence>
<feature type="compositionally biased region" description="Low complexity" evidence="3">
    <location>
        <begin position="21"/>
        <end position="56"/>
    </location>
</feature>
<evidence type="ECO:0000256" key="3">
    <source>
        <dbReference type="SAM" id="MobiDB-lite"/>
    </source>
</evidence>
<gene>
    <name evidence="6" type="ORF">Amon01_000188100</name>
</gene>
<proteinExistence type="predicted"/>
<dbReference type="Gene3D" id="1.10.555.10">
    <property type="entry name" value="Rho GTPase activation protein"/>
    <property type="match status" value="1"/>
</dbReference>
<dbReference type="PROSITE" id="PS51741">
    <property type="entry name" value="F_BAR"/>
    <property type="match status" value="1"/>
</dbReference>
<evidence type="ECO:0000259" key="5">
    <source>
        <dbReference type="PROSITE" id="PS51741"/>
    </source>
</evidence>
<dbReference type="AlphaFoldDB" id="A0A9W7DD93"/>
<dbReference type="PROSITE" id="PS50238">
    <property type="entry name" value="RHOGAP"/>
    <property type="match status" value="1"/>
</dbReference>
<dbReference type="InterPro" id="IPR000198">
    <property type="entry name" value="RhoGAP_dom"/>
</dbReference>
<evidence type="ECO:0000256" key="2">
    <source>
        <dbReference type="PROSITE-ProRule" id="PRU01077"/>
    </source>
</evidence>
<reference evidence="6" key="1">
    <citation type="submission" date="2023-04" db="EMBL/GenBank/DDBJ databases">
        <title>Ambrosiozyma monospora NBRC 1965.</title>
        <authorList>
            <person name="Ichikawa N."/>
            <person name="Sato H."/>
            <person name="Tonouchi N."/>
        </authorList>
    </citation>
    <scope>NUCLEOTIDE SEQUENCE</scope>
    <source>
        <strain evidence="6">NBRC 1965</strain>
    </source>
</reference>
<dbReference type="SMART" id="SM00324">
    <property type="entry name" value="RhoGAP"/>
    <property type="match status" value="1"/>
</dbReference>
<dbReference type="OrthoDB" id="437889at2759"/>
<feature type="domain" description="F-BAR" evidence="5">
    <location>
        <begin position="61"/>
        <end position="329"/>
    </location>
</feature>
<feature type="domain" description="Rho-GAP" evidence="4">
    <location>
        <begin position="483"/>
        <end position="674"/>
    </location>
</feature>
<dbReference type="SUPFAM" id="SSF103657">
    <property type="entry name" value="BAR/IMD domain-like"/>
    <property type="match status" value="1"/>
</dbReference>